<dbReference type="GO" id="GO:0005634">
    <property type="term" value="C:nucleus"/>
    <property type="evidence" value="ECO:0007669"/>
    <property type="project" value="UniProtKB-SubCell"/>
</dbReference>
<name>A0A8H6CHD3_9LECA</name>
<dbReference type="Proteomes" id="UP000593566">
    <property type="component" value="Unassembled WGS sequence"/>
</dbReference>
<evidence type="ECO:0000256" key="1">
    <source>
        <dbReference type="ARBA" id="ARBA00022490"/>
    </source>
</evidence>
<dbReference type="Pfam" id="PF00227">
    <property type="entry name" value="Proteasome"/>
    <property type="match status" value="1"/>
</dbReference>
<protein>
    <recommendedName>
        <fullName evidence="5">Proteasome subunit alpha type</fullName>
    </recommendedName>
</protein>
<evidence type="ECO:0000313" key="8">
    <source>
        <dbReference type="EMBL" id="KAF6223216.1"/>
    </source>
</evidence>
<organism evidence="8 9">
    <name type="scientific">Letharia lupina</name>
    <dbReference type="NCBI Taxonomy" id="560253"/>
    <lineage>
        <taxon>Eukaryota</taxon>
        <taxon>Fungi</taxon>
        <taxon>Dikarya</taxon>
        <taxon>Ascomycota</taxon>
        <taxon>Pezizomycotina</taxon>
        <taxon>Lecanoromycetes</taxon>
        <taxon>OSLEUM clade</taxon>
        <taxon>Lecanoromycetidae</taxon>
        <taxon>Lecanorales</taxon>
        <taxon>Lecanorineae</taxon>
        <taxon>Parmeliaceae</taxon>
        <taxon>Letharia</taxon>
    </lineage>
</organism>
<evidence type="ECO:0000256" key="5">
    <source>
        <dbReference type="RuleBase" id="RU000551"/>
    </source>
</evidence>
<evidence type="ECO:0000256" key="4">
    <source>
        <dbReference type="PROSITE-ProRule" id="PRU00808"/>
    </source>
</evidence>
<evidence type="ECO:0000256" key="6">
    <source>
        <dbReference type="SAM" id="MobiDB-lite"/>
    </source>
</evidence>
<dbReference type="Pfam" id="PF10584">
    <property type="entry name" value="Proteasome_A_N"/>
    <property type="match status" value="1"/>
</dbReference>
<dbReference type="InterPro" id="IPR050115">
    <property type="entry name" value="Proteasome_alpha"/>
</dbReference>
<dbReference type="GO" id="GO:0006511">
    <property type="term" value="P:ubiquitin-dependent protein catabolic process"/>
    <property type="evidence" value="ECO:0007669"/>
    <property type="project" value="InterPro"/>
</dbReference>
<evidence type="ECO:0000259" key="7">
    <source>
        <dbReference type="PROSITE" id="PS00388"/>
    </source>
</evidence>
<proteinExistence type="inferred from homology"/>
<dbReference type="GO" id="GO:0019773">
    <property type="term" value="C:proteasome core complex, alpha-subunit complex"/>
    <property type="evidence" value="ECO:0007669"/>
    <property type="project" value="UniProtKB-UniRule"/>
</dbReference>
<evidence type="ECO:0000256" key="3">
    <source>
        <dbReference type="ARBA" id="ARBA00023242"/>
    </source>
</evidence>
<feature type="region of interest" description="Disordered" evidence="6">
    <location>
        <begin position="246"/>
        <end position="272"/>
    </location>
</feature>
<comment type="subcellular location">
    <subcellularLocation>
        <location evidence="5">Cytoplasm</location>
    </subcellularLocation>
    <subcellularLocation>
        <location evidence="5">Nucleus</location>
    </subcellularLocation>
</comment>
<dbReference type="InterPro" id="IPR023332">
    <property type="entry name" value="Proteasome_alpha-type"/>
</dbReference>
<gene>
    <name evidence="8" type="ORF">HO133_000058</name>
</gene>
<sequence length="272" mass="29263">MFRNNYDNDSVTFSPQGRIFQVEYASEAVKQGSVVVGIASKTHTVLVALKRNAEELSSYQKKVIGIDSHVGIALAGLASDARVLSNFMKQQALASKMTYGRPIPLERIVTQIGDRAQTSTQVYGKRPYGVGLLVAGVDETGPHLFEFQPSGMTQEMVACAIGARSQMARTYLERHLEEFADSSRDELIKHGLRALKESLSQDKELTIDNASVGVTGMASDGKRKTESFKLYDGAEVGPLLEAALEGAEPAAETRVAEGGEGADAGDSMEVDT</sequence>
<keyword evidence="1 5" id="KW-0963">Cytoplasm</keyword>
<dbReference type="PROSITE" id="PS00388">
    <property type="entry name" value="PROTEASOME_ALPHA_1"/>
    <property type="match status" value="1"/>
</dbReference>
<dbReference type="InterPro" id="IPR035144">
    <property type="entry name" value="Proteasome_alpha1"/>
</dbReference>
<keyword evidence="3 5" id="KW-0539">Nucleus</keyword>
<evidence type="ECO:0000256" key="2">
    <source>
        <dbReference type="ARBA" id="ARBA00022942"/>
    </source>
</evidence>
<comment type="caution">
    <text evidence="8">The sequence shown here is derived from an EMBL/GenBank/DDBJ whole genome shotgun (WGS) entry which is preliminary data.</text>
</comment>
<keyword evidence="2 4" id="KW-0647">Proteasome</keyword>
<dbReference type="Gene3D" id="3.60.20.10">
    <property type="entry name" value="Glutamine Phosphoribosylpyrophosphate, subunit 1, domain 1"/>
    <property type="match status" value="1"/>
</dbReference>
<accession>A0A8H6CHD3</accession>
<reference evidence="8 9" key="1">
    <citation type="journal article" date="2020" name="Genomics">
        <title>Complete, high-quality genomes from long-read metagenomic sequencing of two wolf lichen thalli reveals enigmatic genome architecture.</title>
        <authorList>
            <person name="McKenzie S.K."/>
            <person name="Walston R.F."/>
            <person name="Allen J.L."/>
        </authorList>
    </citation>
    <scope>NUCLEOTIDE SEQUENCE [LARGE SCALE GENOMIC DNA]</scope>
    <source>
        <strain evidence="8">WasteWater1</strain>
    </source>
</reference>
<dbReference type="RefSeq" id="XP_037152433.1">
    <property type="nucleotide sequence ID" value="XM_037290998.1"/>
</dbReference>
<dbReference type="EMBL" id="JACCJB010000010">
    <property type="protein sequence ID" value="KAF6223216.1"/>
    <property type="molecule type" value="Genomic_DNA"/>
</dbReference>
<dbReference type="InterPro" id="IPR029055">
    <property type="entry name" value="Ntn_hydrolases_N"/>
</dbReference>
<comment type="subunit">
    <text evidence="5">The 26S proteasome consists of a 20S proteasome core and two 19S regulatory subunits.</text>
</comment>
<comment type="similarity">
    <text evidence="4 5">Belongs to the peptidase T1A family.</text>
</comment>
<feature type="domain" description="Proteasome alpha-type subunits" evidence="7">
    <location>
        <begin position="6"/>
        <end position="28"/>
    </location>
</feature>
<keyword evidence="9" id="KW-1185">Reference proteome</keyword>
<dbReference type="SUPFAM" id="SSF56235">
    <property type="entry name" value="N-terminal nucleophile aminohydrolases (Ntn hydrolases)"/>
    <property type="match status" value="1"/>
</dbReference>
<dbReference type="GO" id="GO:0005737">
    <property type="term" value="C:cytoplasm"/>
    <property type="evidence" value="ECO:0007669"/>
    <property type="project" value="UniProtKB-SubCell"/>
</dbReference>
<dbReference type="FunFam" id="3.60.20.10:FF:000016">
    <property type="entry name" value="Proteasome subunit alpha type-6"/>
    <property type="match status" value="1"/>
</dbReference>
<dbReference type="CDD" id="cd03749">
    <property type="entry name" value="proteasome_alpha_type_1"/>
    <property type="match status" value="1"/>
</dbReference>
<dbReference type="PROSITE" id="PS51475">
    <property type="entry name" value="PROTEASOME_ALPHA_2"/>
    <property type="match status" value="1"/>
</dbReference>
<dbReference type="InterPro" id="IPR001353">
    <property type="entry name" value="Proteasome_sua/b"/>
</dbReference>
<evidence type="ECO:0000313" key="9">
    <source>
        <dbReference type="Proteomes" id="UP000593566"/>
    </source>
</evidence>
<dbReference type="SMART" id="SM00948">
    <property type="entry name" value="Proteasome_A_N"/>
    <property type="match status" value="1"/>
</dbReference>
<dbReference type="PANTHER" id="PTHR11599">
    <property type="entry name" value="PROTEASOME SUBUNIT ALPHA/BETA"/>
    <property type="match status" value="1"/>
</dbReference>
<dbReference type="InterPro" id="IPR000426">
    <property type="entry name" value="Proteasome_asu_N"/>
</dbReference>
<dbReference type="GeneID" id="59328477"/>
<dbReference type="AlphaFoldDB" id="A0A8H6CHD3"/>